<comment type="similarity">
    <text evidence="1">Belongs to the type-I restriction system S methylase family.</text>
</comment>
<evidence type="ECO:0000313" key="6">
    <source>
        <dbReference type="Proteomes" id="UP000250166"/>
    </source>
</evidence>
<evidence type="ECO:0000313" key="5">
    <source>
        <dbReference type="EMBL" id="SQB99051.1"/>
    </source>
</evidence>
<evidence type="ECO:0000256" key="2">
    <source>
        <dbReference type="ARBA" id="ARBA00022747"/>
    </source>
</evidence>
<dbReference type="InterPro" id="IPR052021">
    <property type="entry name" value="Type-I_RS_S_subunit"/>
</dbReference>
<keyword evidence="3" id="KW-0238">DNA-binding</keyword>
<feature type="domain" description="Type I restriction modification DNA specificity" evidence="4">
    <location>
        <begin position="25"/>
        <end position="199"/>
    </location>
</feature>
<dbReference type="SUPFAM" id="SSF116734">
    <property type="entry name" value="DNA methylase specificity domain"/>
    <property type="match status" value="1"/>
</dbReference>
<keyword evidence="2" id="KW-0680">Restriction system</keyword>
<protein>
    <submittedName>
        <fullName evidence="5">Type II restriction-modification enzyme</fullName>
    </submittedName>
</protein>
<proteinExistence type="inferred from homology"/>
<dbReference type="InterPro" id="IPR044946">
    <property type="entry name" value="Restrct_endonuc_typeI_TRD_sf"/>
</dbReference>
<dbReference type="PANTHER" id="PTHR30408:SF12">
    <property type="entry name" value="TYPE I RESTRICTION ENZYME MJAVIII SPECIFICITY SUBUNIT"/>
    <property type="match status" value="1"/>
</dbReference>
<dbReference type="Gene3D" id="3.90.220.20">
    <property type="entry name" value="DNA methylase specificity domains"/>
    <property type="match status" value="1"/>
</dbReference>
<dbReference type="GO" id="GO:0003677">
    <property type="term" value="F:DNA binding"/>
    <property type="evidence" value="ECO:0007669"/>
    <property type="project" value="UniProtKB-KW"/>
</dbReference>
<dbReference type="PANTHER" id="PTHR30408">
    <property type="entry name" value="TYPE-1 RESTRICTION ENZYME ECOKI SPECIFICITY PROTEIN"/>
    <property type="match status" value="1"/>
</dbReference>
<dbReference type="AlphaFoldDB" id="A0A2X3BDV7"/>
<evidence type="ECO:0000256" key="1">
    <source>
        <dbReference type="ARBA" id="ARBA00010923"/>
    </source>
</evidence>
<evidence type="ECO:0000259" key="4">
    <source>
        <dbReference type="Pfam" id="PF01420"/>
    </source>
</evidence>
<reference evidence="5 6" key="1">
    <citation type="submission" date="2018-06" db="EMBL/GenBank/DDBJ databases">
        <authorList>
            <consortium name="Pathogen Informatics"/>
            <person name="Doyle S."/>
        </authorList>
    </citation>
    <scope>NUCLEOTIDE SEQUENCE [LARGE SCALE GENOMIC DNA]</scope>
    <source>
        <strain evidence="5 6">NCTC13102</strain>
    </source>
</reference>
<dbReference type="InterPro" id="IPR000055">
    <property type="entry name" value="Restrct_endonuc_typeI_TRD"/>
</dbReference>
<name>A0A2X3BDV7_9HELI</name>
<dbReference type="Gene3D" id="1.10.287.1120">
    <property type="entry name" value="Bipartite methylase S protein"/>
    <property type="match status" value="1"/>
</dbReference>
<evidence type="ECO:0000256" key="3">
    <source>
        <dbReference type="ARBA" id="ARBA00023125"/>
    </source>
</evidence>
<dbReference type="GO" id="GO:0009307">
    <property type="term" value="P:DNA restriction-modification system"/>
    <property type="evidence" value="ECO:0007669"/>
    <property type="project" value="UniProtKB-KW"/>
</dbReference>
<dbReference type="CDD" id="cd17296">
    <property type="entry name" value="RMtype1_S_MmaC5ORF1169P_TRD1-CR1_like"/>
    <property type="match status" value="1"/>
</dbReference>
<dbReference type="Proteomes" id="UP000250166">
    <property type="component" value="Unassembled WGS sequence"/>
</dbReference>
<accession>A0A2X3BDV7</accession>
<dbReference type="Pfam" id="PF01420">
    <property type="entry name" value="Methylase_S"/>
    <property type="match status" value="1"/>
</dbReference>
<organism evidence="5 6">
    <name type="scientific">Helicobacter fennelliae</name>
    <dbReference type="NCBI Taxonomy" id="215"/>
    <lineage>
        <taxon>Bacteria</taxon>
        <taxon>Pseudomonadati</taxon>
        <taxon>Campylobacterota</taxon>
        <taxon>Epsilonproteobacteria</taxon>
        <taxon>Campylobacterales</taxon>
        <taxon>Helicobacteraceae</taxon>
        <taxon>Helicobacter</taxon>
    </lineage>
</organism>
<dbReference type="EMBL" id="UAWL01000006">
    <property type="protein sequence ID" value="SQB99051.1"/>
    <property type="molecule type" value="Genomic_DNA"/>
</dbReference>
<sequence length="212" mass="23508">MMKLRGGATSRLNAALLSSLPTPPPQGWERVKLGQVVSVQSGGTPSREVAEYWNGDINWIKSEVCQNCYVYENQVKEKITKLGLKKSSAKILKKDSVLIALVGATIGKVGYLTFDSTTNQNIAGLYPLNSENLNTKFLYFACLGLYHLFTEKGGFTMANLTFIKNLKIPLPPLEAQEKIINAIENIESKISLLESHLSQLDSKKSRILQDFL</sequence>
<gene>
    <name evidence="5" type="ORF">NCTC13102_01525</name>
</gene>